<comment type="caution">
    <text evidence="3">The sequence shown here is derived from an EMBL/GenBank/DDBJ whole genome shotgun (WGS) entry which is preliminary data.</text>
</comment>
<gene>
    <name evidence="3" type="ORF">LY90DRAFT_704058</name>
</gene>
<organism evidence="3 4">
    <name type="scientific">Neocallimastix californiae</name>
    <dbReference type="NCBI Taxonomy" id="1754190"/>
    <lineage>
        <taxon>Eukaryota</taxon>
        <taxon>Fungi</taxon>
        <taxon>Fungi incertae sedis</taxon>
        <taxon>Chytridiomycota</taxon>
        <taxon>Chytridiomycota incertae sedis</taxon>
        <taxon>Neocallimastigomycetes</taxon>
        <taxon>Neocallimastigales</taxon>
        <taxon>Neocallimastigaceae</taxon>
        <taxon>Neocallimastix</taxon>
    </lineage>
</organism>
<dbReference type="EMBL" id="MCOG01000126">
    <property type="protein sequence ID" value="ORY40868.1"/>
    <property type="molecule type" value="Genomic_DNA"/>
</dbReference>
<name>A0A1Y2C1F8_9FUNG</name>
<feature type="coiled-coil region" evidence="2">
    <location>
        <begin position="7"/>
        <end position="76"/>
    </location>
</feature>
<evidence type="ECO:0000313" key="4">
    <source>
        <dbReference type="Proteomes" id="UP000193920"/>
    </source>
</evidence>
<protein>
    <submittedName>
        <fullName evidence="3">Uncharacterized protein</fullName>
    </submittedName>
</protein>
<keyword evidence="1 2" id="KW-0175">Coiled coil</keyword>
<dbReference type="PANTHER" id="PTHR21549:SF1">
    <property type="entry name" value="COILED-COIL DOMAIN-CONTAINING PROTEIN 148"/>
    <property type="match status" value="1"/>
</dbReference>
<feature type="non-terminal residue" evidence="3">
    <location>
        <position position="170"/>
    </location>
</feature>
<sequence length="170" mass="20715">MKNKEKLNKYYEIKENKEKQKKKEEEEFKRLEEIKQIEISKYNQERIDFRKQEYQNHLLEKRMKKEEELKQKKLHELYLEKIRLSVGITAECDPERVKKPTLSSMKPKSTYDKDNIFDIIGYSDKQFMKDKRVRITEELQKEGLLNSNYAKSVLKQLAPITYRNKSEINF</sequence>
<dbReference type="InterPro" id="IPR039902">
    <property type="entry name" value="CCDC148/CCDC112"/>
</dbReference>
<dbReference type="Proteomes" id="UP000193920">
    <property type="component" value="Unassembled WGS sequence"/>
</dbReference>
<keyword evidence="4" id="KW-1185">Reference proteome</keyword>
<evidence type="ECO:0000256" key="2">
    <source>
        <dbReference type="SAM" id="Coils"/>
    </source>
</evidence>
<dbReference type="PANTHER" id="PTHR21549">
    <property type="entry name" value="MUTATED IN BLADDER CANCER 1"/>
    <property type="match status" value="1"/>
</dbReference>
<reference evidence="3 4" key="1">
    <citation type="submission" date="2016-08" db="EMBL/GenBank/DDBJ databases">
        <title>A Parts List for Fungal Cellulosomes Revealed by Comparative Genomics.</title>
        <authorList>
            <consortium name="DOE Joint Genome Institute"/>
            <person name="Haitjema C.H."/>
            <person name="Gilmore S.P."/>
            <person name="Henske J.K."/>
            <person name="Solomon K.V."/>
            <person name="De Groot R."/>
            <person name="Kuo A."/>
            <person name="Mondo S.J."/>
            <person name="Salamov A.A."/>
            <person name="Labutti K."/>
            <person name="Zhao Z."/>
            <person name="Chiniquy J."/>
            <person name="Barry K."/>
            <person name="Brewer H.M."/>
            <person name="Purvine S.O."/>
            <person name="Wright A.T."/>
            <person name="Boxma B."/>
            <person name="Van Alen T."/>
            <person name="Hackstein J.H."/>
            <person name="Baker S.E."/>
            <person name="Grigoriev I.V."/>
            <person name="O'Malley M.A."/>
        </authorList>
    </citation>
    <scope>NUCLEOTIDE SEQUENCE [LARGE SCALE GENOMIC DNA]</scope>
    <source>
        <strain evidence="3 4">G1</strain>
    </source>
</reference>
<dbReference type="OrthoDB" id="448087at2759"/>
<accession>A0A1Y2C1F8</accession>
<dbReference type="AlphaFoldDB" id="A0A1Y2C1F8"/>
<evidence type="ECO:0000256" key="1">
    <source>
        <dbReference type="ARBA" id="ARBA00023054"/>
    </source>
</evidence>
<evidence type="ECO:0000313" key="3">
    <source>
        <dbReference type="EMBL" id="ORY40868.1"/>
    </source>
</evidence>
<proteinExistence type="predicted"/>